<evidence type="ECO:0000313" key="1">
    <source>
        <dbReference type="EMBL" id="KAK1766331.1"/>
    </source>
</evidence>
<keyword evidence="2" id="KW-1185">Reference proteome</keyword>
<dbReference type="Proteomes" id="UP001244011">
    <property type="component" value="Unassembled WGS sequence"/>
</dbReference>
<dbReference type="AlphaFoldDB" id="A0AAJ0FF81"/>
<name>A0AAJ0FF81_9PEZI</name>
<dbReference type="EMBL" id="MU839012">
    <property type="protein sequence ID" value="KAK1766331.1"/>
    <property type="molecule type" value="Genomic_DNA"/>
</dbReference>
<comment type="caution">
    <text evidence="1">The sequence shown here is derived from an EMBL/GenBank/DDBJ whole genome shotgun (WGS) entry which is preliminary data.</text>
</comment>
<reference evidence="1" key="1">
    <citation type="submission" date="2023-06" db="EMBL/GenBank/DDBJ databases">
        <title>Genome-scale phylogeny and comparative genomics of the fungal order Sordariales.</title>
        <authorList>
            <consortium name="Lawrence Berkeley National Laboratory"/>
            <person name="Hensen N."/>
            <person name="Bonometti L."/>
            <person name="Westerberg I."/>
            <person name="Brannstrom I.O."/>
            <person name="Guillou S."/>
            <person name="Cros-Aarteil S."/>
            <person name="Calhoun S."/>
            <person name="Haridas S."/>
            <person name="Kuo A."/>
            <person name="Mondo S."/>
            <person name="Pangilinan J."/>
            <person name="Riley R."/>
            <person name="Labutti K."/>
            <person name="Andreopoulos B."/>
            <person name="Lipzen A."/>
            <person name="Chen C."/>
            <person name="Yanf M."/>
            <person name="Daum C."/>
            <person name="Ng V."/>
            <person name="Clum A."/>
            <person name="Steindorff A."/>
            <person name="Ohm R."/>
            <person name="Martin F."/>
            <person name="Silar P."/>
            <person name="Natvig D."/>
            <person name="Lalanne C."/>
            <person name="Gautier V."/>
            <person name="Ament-Velasquez S.L."/>
            <person name="Kruys A."/>
            <person name="Hutchinson M.I."/>
            <person name="Powell A.J."/>
            <person name="Barry K."/>
            <person name="Miller A.N."/>
            <person name="Grigoriev I.V."/>
            <person name="Debuchy R."/>
            <person name="Gladieux P."/>
            <person name="Thoren M.H."/>
            <person name="Johannesson H."/>
        </authorList>
    </citation>
    <scope>NUCLEOTIDE SEQUENCE</scope>
    <source>
        <strain evidence="1">8032-3</strain>
    </source>
</reference>
<organism evidence="1 2">
    <name type="scientific">Phialemonium atrogriseum</name>
    <dbReference type="NCBI Taxonomy" id="1093897"/>
    <lineage>
        <taxon>Eukaryota</taxon>
        <taxon>Fungi</taxon>
        <taxon>Dikarya</taxon>
        <taxon>Ascomycota</taxon>
        <taxon>Pezizomycotina</taxon>
        <taxon>Sordariomycetes</taxon>
        <taxon>Sordariomycetidae</taxon>
        <taxon>Cephalothecales</taxon>
        <taxon>Cephalothecaceae</taxon>
        <taxon>Phialemonium</taxon>
    </lineage>
</organism>
<protein>
    <submittedName>
        <fullName evidence="1">Uncharacterized protein</fullName>
    </submittedName>
</protein>
<gene>
    <name evidence="1" type="ORF">QBC33DRAFT_542529</name>
</gene>
<proteinExistence type="predicted"/>
<sequence length="283" mass="30747">MQPPFVSNPTYILAPNWTFVPGGPIDLGNIVADPFRPHMVLTRPDPEASPSIQRHVDENWQLHLASGSDVTVGLWVKFVDLVGVKLGLAHRRRLSTAYNMTALETVYYTDMPTMTQVKERVRDPDVKELMRLDNPFSKPVFMITGIKIARGFSLSAGGSSADGGTLGAEGPAGSPATVGGTVGVAFSKGHNFGFDSKGDIVFAYQLMVIKPKGWKNKTFKLAEYHSSAAFLGDDEDEEDPEPEVELDLPEVQDFKTINSSITDTTVADGQTECICIAFGQDGH</sequence>
<evidence type="ECO:0000313" key="2">
    <source>
        <dbReference type="Proteomes" id="UP001244011"/>
    </source>
</evidence>
<accession>A0AAJ0FF81</accession>
<dbReference type="RefSeq" id="XP_060282544.1">
    <property type="nucleotide sequence ID" value="XM_060428282.1"/>
</dbReference>
<dbReference type="GeneID" id="85311469"/>